<dbReference type="Proteomes" id="UP000015106">
    <property type="component" value="Chromosome 1"/>
</dbReference>
<name>A0A8R7JZF9_TRIUA</name>
<sequence>MHLCRRISSPVPRKLSSLPPPHRPKLRSSLPSPSLDLAVPACLRPIWPSQQARDSDDTYTARPRSWTPAGSGCESCRPPGPVVPLLLDLLLGSAVGLVKMALLPSLI</sequence>
<feature type="region of interest" description="Disordered" evidence="1">
    <location>
        <begin position="48"/>
        <end position="77"/>
    </location>
</feature>
<evidence type="ECO:0000313" key="2">
    <source>
        <dbReference type="EnsemblPlants" id="TuG1812G0100002277.01.T01.cds276519"/>
    </source>
</evidence>
<reference evidence="2" key="3">
    <citation type="submission" date="2022-06" db="UniProtKB">
        <authorList>
            <consortium name="EnsemblPlants"/>
        </authorList>
    </citation>
    <scope>IDENTIFICATION</scope>
</reference>
<dbReference type="EnsemblPlants" id="TuG1812G0100002277.01.T01">
    <property type="protein sequence ID" value="TuG1812G0100002277.01.T01.cds276519"/>
    <property type="gene ID" value="TuG1812G0100002277.01"/>
</dbReference>
<reference evidence="3" key="1">
    <citation type="journal article" date="2013" name="Nature">
        <title>Draft genome of the wheat A-genome progenitor Triticum urartu.</title>
        <authorList>
            <person name="Ling H.Q."/>
            <person name="Zhao S."/>
            <person name="Liu D."/>
            <person name="Wang J."/>
            <person name="Sun H."/>
            <person name="Zhang C."/>
            <person name="Fan H."/>
            <person name="Li D."/>
            <person name="Dong L."/>
            <person name="Tao Y."/>
            <person name="Gao C."/>
            <person name="Wu H."/>
            <person name="Li Y."/>
            <person name="Cui Y."/>
            <person name="Guo X."/>
            <person name="Zheng S."/>
            <person name="Wang B."/>
            <person name="Yu K."/>
            <person name="Liang Q."/>
            <person name="Yang W."/>
            <person name="Lou X."/>
            <person name="Chen J."/>
            <person name="Feng M."/>
            <person name="Jian J."/>
            <person name="Zhang X."/>
            <person name="Luo G."/>
            <person name="Jiang Y."/>
            <person name="Liu J."/>
            <person name="Wang Z."/>
            <person name="Sha Y."/>
            <person name="Zhang B."/>
            <person name="Wu H."/>
            <person name="Tang D."/>
            <person name="Shen Q."/>
            <person name="Xue P."/>
            <person name="Zou S."/>
            <person name="Wang X."/>
            <person name="Liu X."/>
            <person name="Wang F."/>
            <person name="Yang Y."/>
            <person name="An X."/>
            <person name="Dong Z."/>
            <person name="Zhang K."/>
            <person name="Zhang X."/>
            <person name="Luo M.C."/>
            <person name="Dvorak J."/>
            <person name="Tong Y."/>
            <person name="Wang J."/>
            <person name="Yang H."/>
            <person name="Li Z."/>
            <person name="Wang D."/>
            <person name="Zhang A."/>
            <person name="Wang J."/>
        </authorList>
    </citation>
    <scope>NUCLEOTIDE SEQUENCE</scope>
    <source>
        <strain evidence="3">cv. G1812</strain>
    </source>
</reference>
<protein>
    <submittedName>
        <fullName evidence="2">Uncharacterized protein</fullName>
    </submittedName>
</protein>
<evidence type="ECO:0000313" key="3">
    <source>
        <dbReference type="Proteomes" id="UP000015106"/>
    </source>
</evidence>
<proteinExistence type="predicted"/>
<dbReference type="AlphaFoldDB" id="A0A8R7JZF9"/>
<reference evidence="2" key="2">
    <citation type="submission" date="2018-03" db="EMBL/GenBank/DDBJ databases">
        <title>The Triticum urartu genome reveals the dynamic nature of wheat genome evolution.</title>
        <authorList>
            <person name="Ling H."/>
            <person name="Ma B."/>
            <person name="Shi X."/>
            <person name="Liu H."/>
            <person name="Dong L."/>
            <person name="Sun H."/>
            <person name="Cao Y."/>
            <person name="Gao Q."/>
            <person name="Zheng S."/>
            <person name="Li Y."/>
            <person name="Yu Y."/>
            <person name="Du H."/>
            <person name="Qi M."/>
            <person name="Li Y."/>
            <person name="Yu H."/>
            <person name="Cui Y."/>
            <person name="Wang N."/>
            <person name="Chen C."/>
            <person name="Wu H."/>
            <person name="Zhao Y."/>
            <person name="Zhang J."/>
            <person name="Li Y."/>
            <person name="Zhou W."/>
            <person name="Zhang B."/>
            <person name="Hu W."/>
            <person name="Eijk M."/>
            <person name="Tang J."/>
            <person name="Witsenboer H."/>
            <person name="Zhao S."/>
            <person name="Li Z."/>
            <person name="Zhang A."/>
            <person name="Wang D."/>
            <person name="Liang C."/>
        </authorList>
    </citation>
    <scope>NUCLEOTIDE SEQUENCE [LARGE SCALE GENOMIC DNA]</scope>
    <source>
        <strain evidence="2">cv. G1812</strain>
    </source>
</reference>
<feature type="region of interest" description="Disordered" evidence="1">
    <location>
        <begin position="1"/>
        <end position="33"/>
    </location>
</feature>
<accession>A0A8R7JZF9</accession>
<evidence type="ECO:0000256" key="1">
    <source>
        <dbReference type="SAM" id="MobiDB-lite"/>
    </source>
</evidence>
<dbReference type="Gramene" id="TuG1812G0100002277.01.T01">
    <property type="protein sequence ID" value="TuG1812G0100002277.01.T01.cds276519"/>
    <property type="gene ID" value="TuG1812G0100002277.01"/>
</dbReference>
<keyword evidence="3" id="KW-1185">Reference proteome</keyword>
<organism evidence="2 3">
    <name type="scientific">Triticum urartu</name>
    <name type="common">Red wild einkorn</name>
    <name type="synonym">Crithodium urartu</name>
    <dbReference type="NCBI Taxonomy" id="4572"/>
    <lineage>
        <taxon>Eukaryota</taxon>
        <taxon>Viridiplantae</taxon>
        <taxon>Streptophyta</taxon>
        <taxon>Embryophyta</taxon>
        <taxon>Tracheophyta</taxon>
        <taxon>Spermatophyta</taxon>
        <taxon>Magnoliopsida</taxon>
        <taxon>Liliopsida</taxon>
        <taxon>Poales</taxon>
        <taxon>Poaceae</taxon>
        <taxon>BOP clade</taxon>
        <taxon>Pooideae</taxon>
        <taxon>Triticodae</taxon>
        <taxon>Triticeae</taxon>
        <taxon>Triticinae</taxon>
        <taxon>Triticum</taxon>
    </lineage>
</organism>